<accession>A0ABS3FQU1</accession>
<organism evidence="3 4">
    <name type="scientific">Phormidium pseudopriestleyi FRX01</name>
    <dbReference type="NCBI Taxonomy" id="1759528"/>
    <lineage>
        <taxon>Bacteria</taxon>
        <taxon>Bacillati</taxon>
        <taxon>Cyanobacteriota</taxon>
        <taxon>Cyanophyceae</taxon>
        <taxon>Oscillatoriophycideae</taxon>
        <taxon>Oscillatoriales</taxon>
        <taxon>Oscillatoriaceae</taxon>
        <taxon>Phormidium</taxon>
    </lineage>
</organism>
<keyword evidence="1" id="KW-0378">Hydrolase</keyword>
<dbReference type="RefSeq" id="WP_207088011.1">
    <property type="nucleotide sequence ID" value="NZ_JAFLQW010000280.1"/>
</dbReference>
<dbReference type="PANTHER" id="PTHR31988:SF19">
    <property type="entry name" value="9-O-ACETYL-N-ACETYLNEURAMINIC ACID DEACETYLASE-RELATED"/>
    <property type="match status" value="1"/>
</dbReference>
<gene>
    <name evidence="3" type="ORF">J0895_10280</name>
</gene>
<reference evidence="3 4" key="1">
    <citation type="submission" date="2021-03" db="EMBL/GenBank/DDBJ databases">
        <title>Metabolic Capacity of the Antarctic Cyanobacterium Phormidium pseudopriestleyi that Sustains Oxygenic Photosynthesis in the Presence of Hydrogen Sulfide.</title>
        <authorList>
            <person name="Lumian J.E."/>
            <person name="Jungblut A.D."/>
            <person name="Dillon M.L."/>
            <person name="Hawes I."/>
            <person name="Doran P.T."/>
            <person name="Mackey T.J."/>
            <person name="Dick G.J."/>
            <person name="Grettenberger C.L."/>
            <person name="Sumner D.Y."/>
        </authorList>
    </citation>
    <scope>NUCLEOTIDE SEQUENCE [LARGE SCALE GENOMIC DNA]</scope>
    <source>
        <strain evidence="3 4">FRX01</strain>
    </source>
</reference>
<comment type="caution">
    <text evidence="3">The sequence shown here is derived from an EMBL/GenBank/DDBJ whole genome shotgun (WGS) entry which is preliminary data.</text>
</comment>
<evidence type="ECO:0000313" key="3">
    <source>
        <dbReference type="EMBL" id="MBO0349488.1"/>
    </source>
</evidence>
<evidence type="ECO:0000313" key="4">
    <source>
        <dbReference type="Proteomes" id="UP000664844"/>
    </source>
</evidence>
<dbReference type="InterPro" id="IPR052940">
    <property type="entry name" value="Carb_Esterase_6"/>
</dbReference>
<evidence type="ECO:0000259" key="2">
    <source>
        <dbReference type="Pfam" id="PF03629"/>
    </source>
</evidence>
<dbReference type="Pfam" id="PF03629">
    <property type="entry name" value="SASA"/>
    <property type="match status" value="1"/>
</dbReference>
<sequence>MNSFFDTLRQTTGLALIFTFLLFSMNRSQALRIKLFILAGQSNMLGYQSNLDDLPPRLRQSQKNVLWYDRQDQWVPLEAPTEPLLPPDPSLPVPPFESYHPEHSHKVNNSVGFGPEISLGENLANGLNETVALVKYSRNGTNLDTQWDPGLDANGDPKDTLYPRMKQRVFQAIADLSALGYTVEVSGFFWMQGESDASHPEMAQNYESNLTHFIQTIRQDFNRPNLPFIYGMVHFGNQHEKPNNTINCCGDIVRSAQINVQTTIPHTRAVETRNLSLNRDLLHFDSNGILTIGNLFSDAWFNIRSFSTDNILNESITESQAY</sequence>
<evidence type="ECO:0000256" key="1">
    <source>
        <dbReference type="ARBA" id="ARBA00022801"/>
    </source>
</evidence>
<proteinExistence type="predicted"/>
<dbReference type="SUPFAM" id="SSF52266">
    <property type="entry name" value="SGNH hydrolase"/>
    <property type="match status" value="1"/>
</dbReference>
<dbReference type="EMBL" id="JAFLQW010000280">
    <property type="protein sequence ID" value="MBO0349488.1"/>
    <property type="molecule type" value="Genomic_DNA"/>
</dbReference>
<dbReference type="Gene3D" id="3.40.50.1110">
    <property type="entry name" value="SGNH hydrolase"/>
    <property type="match status" value="1"/>
</dbReference>
<feature type="domain" description="Sialate O-acetylesterase" evidence="2">
    <location>
        <begin position="34"/>
        <end position="300"/>
    </location>
</feature>
<keyword evidence="4" id="KW-1185">Reference proteome</keyword>
<dbReference type="Proteomes" id="UP000664844">
    <property type="component" value="Unassembled WGS sequence"/>
</dbReference>
<name>A0ABS3FQU1_9CYAN</name>
<dbReference type="InterPro" id="IPR005181">
    <property type="entry name" value="SASA"/>
</dbReference>
<protein>
    <recommendedName>
        <fullName evidence="2">Sialate O-acetylesterase domain-containing protein</fullName>
    </recommendedName>
</protein>
<dbReference type="PANTHER" id="PTHR31988">
    <property type="entry name" value="ESTERASE, PUTATIVE (DUF303)-RELATED"/>
    <property type="match status" value="1"/>
</dbReference>
<dbReference type="InterPro" id="IPR036514">
    <property type="entry name" value="SGNH_hydro_sf"/>
</dbReference>